<evidence type="ECO:0000256" key="1">
    <source>
        <dbReference type="SAM" id="SignalP"/>
    </source>
</evidence>
<dbReference type="RefSeq" id="WP_170130918.1">
    <property type="nucleotide sequence ID" value="NZ_QJSX01000004.1"/>
</dbReference>
<reference evidence="2 3" key="1">
    <citation type="submission" date="2018-06" db="EMBL/GenBank/DDBJ databases">
        <title>Genomic Encyclopedia of Type Strains, Phase IV (KMG-IV): sequencing the most valuable type-strain genomes for metagenomic binning, comparative biology and taxonomic classification.</title>
        <authorList>
            <person name="Goeker M."/>
        </authorList>
    </citation>
    <scope>NUCLEOTIDE SEQUENCE [LARGE SCALE GENOMIC DNA]</scope>
    <source>
        <strain evidence="2 3">DSM 18048</strain>
    </source>
</reference>
<accession>A0A318SK82</accession>
<dbReference type="InterPro" id="IPR038765">
    <property type="entry name" value="Papain-like_cys_pep_sf"/>
</dbReference>
<feature type="signal peptide" evidence="1">
    <location>
        <begin position="1"/>
        <end position="21"/>
    </location>
</feature>
<organism evidence="2 3">
    <name type="scientific">Deinococcus yavapaiensis KR-236</name>
    <dbReference type="NCBI Taxonomy" id="694435"/>
    <lineage>
        <taxon>Bacteria</taxon>
        <taxon>Thermotogati</taxon>
        <taxon>Deinococcota</taxon>
        <taxon>Deinococci</taxon>
        <taxon>Deinococcales</taxon>
        <taxon>Deinococcaceae</taxon>
        <taxon>Deinococcus</taxon>
    </lineage>
</organism>
<comment type="caution">
    <text evidence="2">The sequence shown here is derived from an EMBL/GenBank/DDBJ whole genome shotgun (WGS) entry which is preliminary data.</text>
</comment>
<proteinExistence type="predicted"/>
<dbReference type="EMBL" id="QJSX01000004">
    <property type="protein sequence ID" value="PYE54769.1"/>
    <property type="molecule type" value="Genomic_DNA"/>
</dbReference>
<dbReference type="InterPro" id="IPR009558">
    <property type="entry name" value="DUF1175"/>
</dbReference>
<feature type="chain" id="PRO_5016346357" description="NlpC/P60 family protein" evidence="1">
    <location>
        <begin position="22"/>
        <end position="240"/>
    </location>
</feature>
<dbReference type="AlphaFoldDB" id="A0A318SK82"/>
<dbReference type="SUPFAM" id="SSF54001">
    <property type="entry name" value="Cysteine proteinases"/>
    <property type="match status" value="1"/>
</dbReference>
<keyword evidence="1" id="KW-0732">Signal</keyword>
<protein>
    <recommendedName>
        <fullName evidence="4">NlpC/P60 family protein</fullName>
    </recommendedName>
</protein>
<dbReference type="Pfam" id="PF06672">
    <property type="entry name" value="DUF1175"/>
    <property type="match status" value="1"/>
</dbReference>
<keyword evidence="3" id="KW-1185">Reference proteome</keyword>
<evidence type="ECO:0000313" key="2">
    <source>
        <dbReference type="EMBL" id="PYE54769.1"/>
    </source>
</evidence>
<sequence>MKRRWLTLALVCLLGGRAASGAPLDSDGDGYPDALELVGQDRASFSDWFASVAESQFYGLNRDWPEGDQDCSGLVRYAFVQALVNHDDAWWAKFRYLPRPTSPKVRAYGYPAPLVSRSLFRVAAGPYRTSDVEKGRMVGRTSAQFLLRGSVNFVSRNWRDARRGDLLFFLRPNLGAYHTMVYLGEGRVVYHTGAAPREGGEVRLVTVDTLMRHPEGAFHPTSSNRNFLGVYRWKILGTNS</sequence>
<gene>
    <name evidence="2" type="ORF">DES52_10439</name>
</gene>
<name>A0A318SK82_9DEIO</name>
<evidence type="ECO:0008006" key="4">
    <source>
        <dbReference type="Google" id="ProtNLM"/>
    </source>
</evidence>
<dbReference type="Proteomes" id="UP000248326">
    <property type="component" value="Unassembled WGS sequence"/>
</dbReference>
<evidence type="ECO:0000313" key="3">
    <source>
        <dbReference type="Proteomes" id="UP000248326"/>
    </source>
</evidence>
<dbReference type="Gene3D" id="3.90.1720.10">
    <property type="entry name" value="endopeptidase domain like (from Nostoc punctiforme)"/>
    <property type="match status" value="1"/>
</dbReference>